<keyword evidence="3 11" id="KW-0597">Phosphoprotein</keyword>
<dbReference type="Pfam" id="PF05227">
    <property type="entry name" value="CHASE3"/>
    <property type="match status" value="1"/>
</dbReference>
<gene>
    <name evidence="18" type="ORF">IR213_08450</name>
</gene>
<dbReference type="Pfam" id="PF00072">
    <property type="entry name" value="Response_reg"/>
    <property type="match status" value="1"/>
</dbReference>
<keyword evidence="5" id="KW-0547">Nucleotide-binding</keyword>
<dbReference type="PANTHER" id="PTHR45339:SF3">
    <property type="entry name" value="HISTIDINE KINASE"/>
    <property type="match status" value="1"/>
</dbReference>
<keyword evidence="4" id="KW-0808">Transferase</keyword>
<feature type="domain" description="PAC" evidence="17">
    <location>
        <begin position="295"/>
        <end position="347"/>
    </location>
</feature>
<dbReference type="Gene3D" id="1.20.120.160">
    <property type="entry name" value="HPT domain"/>
    <property type="match status" value="1"/>
</dbReference>
<dbReference type="AlphaFoldDB" id="A0A930XVZ0"/>
<dbReference type="RefSeq" id="WP_194311871.1">
    <property type="nucleotide sequence ID" value="NZ_JADHEC010000016.1"/>
</dbReference>
<evidence type="ECO:0000256" key="11">
    <source>
        <dbReference type="PROSITE-ProRule" id="PRU00169"/>
    </source>
</evidence>
<dbReference type="SMART" id="SM00091">
    <property type="entry name" value="PAS"/>
    <property type="match status" value="2"/>
</dbReference>
<dbReference type="Pfam" id="PF13426">
    <property type="entry name" value="PAS_9"/>
    <property type="match status" value="2"/>
</dbReference>
<dbReference type="Gene3D" id="3.40.50.2300">
    <property type="match status" value="1"/>
</dbReference>
<reference evidence="18" key="1">
    <citation type="submission" date="2020-11" db="EMBL/GenBank/DDBJ databases">
        <title>Genome of Flavobacterium soyangense.</title>
        <authorList>
            <person name="Liu Q."/>
            <person name="Xin Y.-H."/>
        </authorList>
    </citation>
    <scope>NUCLEOTIDE SEQUENCE</scope>
    <source>
        <strain evidence="18">CGMCC 1.13493</strain>
    </source>
</reference>
<evidence type="ECO:0000256" key="10">
    <source>
        <dbReference type="ARBA" id="ARBA00068150"/>
    </source>
</evidence>
<keyword evidence="8" id="KW-0902">Two-component regulatory system</keyword>
<dbReference type="PRINTS" id="PR00344">
    <property type="entry name" value="BCTRLSENSOR"/>
</dbReference>
<dbReference type="Pfam" id="PF02518">
    <property type="entry name" value="HATPase_c"/>
    <property type="match status" value="1"/>
</dbReference>
<dbReference type="SMART" id="SM00388">
    <property type="entry name" value="HisKA"/>
    <property type="match status" value="1"/>
</dbReference>
<evidence type="ECO:0000256" key="12">
    <source>
        <dbReference type="SAM" id="Coils"/>
    </source>
</evidence>
<feature type="domain" description="PAC" evidence="17">
    <location>
        <begin position="638"/>
        <end position="690"/>
    </location>
</feature>
<dbReference type="SUPFAM" id="SSF52172">
    <property type="entry name" value="CheY-like"/>
    <property type="match status" value="1"/>
</dbReference>
<keyword evidence="7" id="KW-0067">ATP-binding</keyword>
<evidence type="ECO:0000256" key="8">
    <source>
        <dbReference type="ARBA" id="ARBA00023012"/>
    </source>
</evidence>
<dbReference type="PROSITE" id="PS50112">
    <property type="entry name" value="PAS"/>
    <property type="match status" value="2"/>
</dbReference>
<dbReference type="CDD" id="cd00082">
    <property type="entry name" value="HisKA"/>
    <property type="match status" value="1"/>
</dbReference>
<dbReference type="PROSITE" id="PS50113">
    <property type="entry name" value="PAC"/>
    <property type="match status" value="2"/>
</dbReference>
<dbReference type="Pfam" id="PF00512">
    <property type="entry name" value="HisKA"/>
    <property type="match status" value="1"/>
</dbReference>
<dbReference type="SUPFAM" id="SSF55874">
    <property type="entry name" value="ATPase domain of HSP90 chaperone/DNA topoisomerase II/histidine kinase"/>
    <property type="match status" value="1"/>
</dbReference>
<dbReference type="SUPFAM" id="SSF55785">
    <property type="entry name" value="PYP-like sensor domain (PAS domain)"/>
    <property type="match status" value="2"/>
</dbReference>
<evidence type="ECO:0000256" key="4">
    <source>
        <dbReference type="ARBA" id="ARBA00022679"/>
    </source>
</evidence>
<organism evidence="18 19">
    <name type="scientific">Flavobacterium soyangense</name>
    <dbReference type="NCBI Taxonomy" id="2023265"/>
    <lineage>
        <taxon>Bacteria</taxon>
        <taxon>Pseudomonadati</taxon>
        <taxon>Bacteroidota</taxon>
        <taxon>Flavobacteriia</taxon>
        <taxon>Flavobacteriales</taxon>
        <taxon>Flavobacteriaceae</taxon>
        <taxon>Flavobacterium</taxon>
    </lineage>
</organism>
<feature type="domain" description="PAS" evidence="16">
    <location>
        <begin position="231"/>
        <end position="279"/>
    </location>
</feature>
<evidence type="ECO:0000256" key="9">
    <source>
        <dbReference type="ARBA" id="ARBA00064003"/>
    </source>
</evidence>
<evidence type="ECO:0000256" key="3">
    <source>
        <dbReference type="ARBA" id="ARBA00022553"/>
    </source>
</evidence>
<dbReference type="SUPFAM" id="SSF47226">
    <property type="entry name" value="Histidine-containing phosphotransfer domain, HPT domain"/>
    <property type="match status" value="1"/>
</dbReference>
<evidence type="ECO:0000259" key="16">
    <source>
        <dbReference type="PROSITE" id="PS50112"/>
    </source>
</evidence>
<dbReference type="Gene3D" id="3.30.450.20">
    <property type="entry name" value="PAS domain"/>
    <property type="match status" value="2"/>
</dbReference>
<feature type="coiled-coil region" evidence="12">
    <location>
        <begin position="344"/>
        <end position="436"/>
    </location>
</feature>
<feature type="transmembrane region" description="Helical" evidence="13">
    <location>
        <begin position="181"/>
        <end position="204"/>
    </location>
</feature>
<dbReference type="InterPro" id="IPR003661">
    <property type="entry name" value="HisK_dim/P_dom"/>
</dbReference>
<dbReference type="Proteomes" id="UP000646211">
    <property type="component" value="Unassembled WGS sequence"/>
</dbReference>
<dbReference type="InterPro" id="IPR036641">
    <property type="entry name" value="HPT_dom_sf"/>
</dbReference>
<dbReference type="PROSITE" id="PS50110">
    <property type="entry name" value="RESPONSE_REGULATORY"/>
    <property type="match status" value="1"/>
</dbReference>
<evidence type="ECO:0000313" key="18">
    <source>
        <dbReference type="EMBL" id="MBF2708617.1"/>
    </source>
</evidence>
<keyword evidence="6" id="KW-0418">Kinase</keyword>
<dbReference type="InterPro" id="IPR007891">
    <property type="entry name" value="CHASE3"/>
</dbReference>
<feature type="domain" description="PAS" evidence="16">
    <location>
        <begin position="567"/>
        <end position="622"/>
    </location>
</feature>
<dbReference type="InterPro" id="IPR011006">
    <property type="entry name" value="CheY-like_superfamily"/>
</dbReference>
<dbReference type="SMART" id="SM00387">
    <property type="entry name" value="HATPase_c"/>
    <property type="match status" value="1"/>
</dbReference>
<comment type="caution">
    <text evidence="18">The sequence shown here is derived from an EMBL/GenBank/DDBJ whole genome shotgun (WGS) entry which is preliminary data.</text>
</comment>
<dbReference type="CDD" id="cd17546">
    <property type="entry name" value="REC_hyHK_CKI1_RcsC-like"/>
    <property type="match status" value="1"/>
</dbReference>
<keyword evidence="13" id="KW-1133">Transmembrane helix</keyword>
<dbReference type="InterPro" id="IPR001610">
    <property type="entry name" value="PAC"/>
</dbReference>
<dbReference type="EMBL" id="JADHEC010000016">
    <property type="protein sequence ID" value="MBF2708617.1"/>
    <property type="molecule type" value="Genomic_DNA"/>
</dbReference>
<dbReference type="FunFam" id="1.10.287.130:FF:000002">
    <property type="entry name" value="Two-component osmosensing histidine kinase"/>
    <property type="match status" value="1"/>
</dbReference>
<accession>A0A930XVZ0</accession>
<evidence type="ECO:0000256" key="6">
    <source>
        <dbReference type="ARBA" id="ARBA00022777"/>
    </source>
</evidence>
<keyword evidence="19" id="KW-1185">Reference proteome</keyword>
<evidence type="ECO:0000259" key="14">
    <source>
        <dbReference type="PROSITE" id="PS50109"/>
    </source>
</evidence>
<dbReference type="InterPro" id="IPR004358">
    <property type="entry name" value="Sig_transdc_His_kin-like_C"/>
</dbReference>
<dbReference type="PROSITE" id="PS50109">
    <property type="entry name" value="HIS_KIN"/>
    <property type="match status" value="1"/>
</dbReference>
<dbReference type="InterPro" id="IPR036890">
    <property type="entry name" value="HATPase_C_sf"/>
</dbReference>
<comment type="catalytic activity">
    <reaction evidence="1">
        <text>ATP + protein L-histidine = ADP + protein N-phospho-L-histidine.</text>
        <dbReference type="EC" id="2.7.13.3"/>
    </reaction>
</comment>
<evidence type="ECO:0000313" key="19">
    <source>
        <dbReference type="Proteomes" id="UP000646211"/>
    </source>
</evidence>
<dbReference type="CDD" id="cd19410">
    <property type="entry name" value="HK9-like_sensor"/>
    <property type="match status" value="1"/>
</dbReference>
<dbReference type="SUPFAM" id="SSF47384">
    <property type="entry name" value="Homodimeric domain of signal transducing histidine kinase"/>
    <property type="match status" value="1"/>
</dbReference>
<dbReference type="InterPro" id="IPR000700">
    <property type="entry name" value="PAS-assoc_C"/>
</dbReference>
<dbReference type="CDD" id="cd16922">
    <property type="entry name" value="HATPase_EvgS-ArcB-TorS-like"/>
    <property type="match status" value="1"/>
</dbReference>
<dbReference type="SMART" id="SM00448">
    <property type="entry name" value="REC"/>
    <property type="match status" value="1"/>
</dbReference>
<dbReference type="InterPro" id="IPR001789">
    <property type="entry name" value="Sig_transdc_resp-reg_receiver"/>
</dbReference>
<dbReference type="InterPro" id="IPR035965">
    <property type="entry name" value="PAS-like_dom_sf"/>
</dbReference>
<dbReference type="NCBIfam" id="TIGR00229">
    <property type="entry name" value="sensory_box"/>
    <property type="match status" value="2"/>
</dbReference>
<keyword evidence="13" id="KW-0472">Membrane</keyword>
<dbReference type="InterPro" id="IPR005467">
    <property type="entry name" value="His_kinase_dom"/>
</dbReference>
<dbReference type="EC" id="2.7.13.3" evidence="2"/>
<dbReference type="InterPro" id="IPR003594">
    <property type="entry name" value="HATPase_dom"/>
</dbReference>
<dbReference type="FunFam" id="3.30.565.10:FF:000010">
    <property type="entry name" value="Sensor histidine kinase RcsC"/>
    <property type="match status" value="1"/>
</dbReference>
<dbReference type="GO" id="GO:0000155">
    <property type="term" value="F:phosphorelay sensor kinase activity"/>
    <property type="evidence" value="ECO:0007669"/>
    <property type="project" value="InterPro"/>
</dbReference>
<name>A0A930XVZ0_9FLAO</name>
<evidence type="ECO:0000259" key="15">
    <source>
        <dbReference type="PROSITE" id="PS50110"/>
    </source>
</evidence>
<protein>
    <recommendedName>
        <fullName evidence="10">Sensory/regulatory protein RpfC</fullName>
        <ecNumber evidence="2">2.7.13.3</ecNumber>
    </recommendedName>
</protein>
<evidence type="ECO:0000256" key="13">
    <source>
        <dbReference type="SAM" id="Phobius"/>
    </source>
</evidence>
<evidence type="ECO:0000259" key="17">
    <source>
        <dbReference type="PROSITE" id="PS50113"/>
    </source>
</evidence>
<dbReference type="GO" id="GO:0005886">
    <property type="term" value="C:plasma membrane"/>
    <property type="evidence" value="ECO:0007669"/>
    <property type="project" value="UniProtKB-SubCell"/>
</dbReference>
<dbReference type="InterPro" id="IPR000014">
    <property type="entry name" value="PAS"/>
</dbReference>
<feature type="domain" description="Response regulatory" evidence="15">
    <location>
        <begin position="972"/>
        <end position="1087"/>
    </location>
</feature>
<evidence type="ECO:0000256" key="1">
    <source>
        <dbReference type="ARBA" id="ARBA00000085"/>
    </source>
</evidence>
<keyword evidence="12" id="KW-0175">Coiled coil</keyword>
<dbReference type="Gene3D" id="3.30.565.10">
    <property type="entry name" value="Histidine kinase-like ATPase, C-terminal domain"/>
    <property type="match status" value="1"/>
</dbReference>
<dbReference type="GO" id="GO:0005524">
    <property type="term" value="F:ATP binding"/>
    <property type="evidence" value="ECO:0007669"/>
    <property type="project" value="UniProtKB-KW"/>
</dbReference>
<feature type="coiled-coil region" evidence="12">
    <location>
        <begin position="465"/>
        <end position="565"/>
    </location>
</feature>
<dbReference type="CDD" id="cd00130">
    <property type="entry name" value="PAS"/>
    <property type="match status" value="2"/>
</dbReference>
<evidence type="ECO:0000256" key="5">
    <source>
        <dbReference type="ARBA" id="ARBA00022741"/>
    </source>
</evidence>
<evidence type="ECO:0000256" key="7">
    <source>
        <dbReference type="ARBA" id="ARBA00022840"/>
    </source>
</evidence>
<feature type="transmembrane region" description="Helical" evidence="13">
    <location>
        <begin position="12"/>
        <end position="30"/>
    </location>
</feature>
<feature type="domain" description="Histidine kinase" evidence="14">
    <location>
        <begin position="729"/>
        <end position="950"/>
    </location>
</feature>
<evidence type="ECO:0000256" key="2">
    <source>
        <dbReference type="ARBA" id="ARBA00012438"/>
    </source>
</evidence>
<dbReference type="Gene3D" id="1.10.287.130">
    <property type="match status" value="1"/>
</dbReference>
<feature type="modified residue" description="4-aspartylphosphate" evidence="11">
    <location>
        <position position="1021"/>
    </location>
</feature>
<dbReference type="SMART" id="SM00086">
    <property type="entry name" value="PAC"/>
    <property type="match status" value="2"/>
</dbReference>
<dbReference type="InterPro" id="IPR036097">
    <property type="entry name" value="HisK_dim/P_sf"/>
</dbReference>
<comment type="subunit">
    <text evidence="9">At low DSF concentrations, interacts with RpfF.</text>
</comment>
<sequence>MKFILEKKSQLFYIVSSIVLITVLVIFYANSQKEIASSKKLLHTEEVIGKSNEVLLDVLNIETGFRGYLLSGNKVFLEPYNVSKTNVKANLDTLEVLTQDNPDQQNNVFLLKKKVVDRLDFTEKYLSVKNPSLLSNSEKTGIISEGKIITDKIRSAKSSITDKESKLLKGRKIENEKDYHFSELIFILLLIFLATIFILGFLIIRSQKEKNNELESHAADLKLASHYSLSLIEASLDPLVTISIEGKIMDMNQALVNITGLERKKLIGSDFFDYFTAPQMAREVYQEVFAKGSVADSPLTLRHKEGKLTDVLFNGSVYKDENGNILGAVIVARDIAEQKWALDLRIANQELAFQNEEKEKRANELSIANNELAFQNGEKEKRANELSVANEELACQYEEKESRAAELIIANEELAFQNLEKENRAAELVIANEELEYQNKVKEKRAADLIIANKELAFQNEEKEKRAAELVIANKELAFQNLEKENRAAELAIANKELAFQNNEKENRANELIIANKELQFQSEEKKKRAAELVIADKELDFQNIEKEKREIENKELEALSYSAKLASQYSLSLIEASLDPLVTINIEGKITDMNEATVNITGMTRKELIGSDFFDYFTEPQMARGVYQEVFAKGSVADSPLTLRHKEGQLTDVLFNGSIYKDENENVMGVVIVARDVTEQKRIENELIEAKVFAELATEIAEQAQTKAESATKIAENAVKAKQQFLSNMSHEIRTPMNAIIGFTKVVLKTDLSTKQKEYLSAIKMSGDALIVLINDILDLAKVDAGKMVFEQVPFKMHQSIKAMLHVFETKIQEKNLQLVTQYDNSIPEVLLGDSVRLHQIILNLVSNAVKFTTKGKITVSVRLLNQNDEKVTIEFAVSDTGIGIPENKIDSIFENFQQASSGTSRLYGGTGLGLAIVKQLVEPQGGTITVKSKEDEGSTFSFILDFPKTNAVTETDAAILELDAVNKDIKVLVVEDMALNQLLMKTVLDDFGFERDIADNGQIAIDKLKTKSFDIILMDLQMPVMNGFEATEYIRNTLNSKIPIIALTADVTTVDLAKCKAVGMNDYIAKPVDERLLYSKIIGLVKKPVALKDNRPKVMTDKAIPKIKCIDLDYLNQRTKSKPKLMMEMISLYLIQTPPLISAMKQSLLDKDYTLLRSSMHKIIPSFSIMGFSPDYENMARKIEESADGQELNEDVNEMAIKLEAICEQACEELEIEFNIIKNNLS</sequence>
<proteinExistence type="predicted"/>
<dbReference type="PANTHER" id="PTHR45339">
    <property type="entry name" value="HYBRID SIGNAL TRANSDUCTION HISTIDINE KINASE J"/>
    <property type="match status" value="1"/>
</dbReference>
<keyword evidence="13" id="KW-0812">Transmembrane</keyword>